<dbReference type="Proteomes" id="UP000193144">
    <property type="component" value="Unassembled WGS sequence"/>
</dbReference>
<gene>
    <name evidence="2" type="ORF">BCR34DRAFT_582539</name>
</gene>
<dbReference type="EMBL" id="MCFA01000004">
    <property type="protein sequence ID" value="ORY18971.1"/>
    <property type="molecule type" value="Genomic_DNA"/>
</dbReference>
<organism evidence="2 3">
    <name type="scientific">Clohesyomyces aquaticus</name>
    <dbReference type="NCBI Taxonomy" id="1231657"/>
    <lineage>
        <taxon>Eukaryota</taxon>
        <taxon>Fungi</taxon>
        <taxon>Dikarya</taxon>
        <taxon>Ascomycota</taxon>
        <taxon>Pezizomycotina</taxon>
        <taxon>Dothideomycetes</taxon>
        <taxon>Pleosporomycetidae</taxon>
        <taxon>Pleosporales</taxon>
        <taxon>Lindgomycetaceae</taxon>
        <taxon>Clohesyomyces</taxon>
    </lineage>
</organism>
<feature type="chain" id="PRO_5013345047" evidence="1">
    <location>
        <begin position="22"/>
        <end position="178"/>
    </location>
</feature>
<evidence type="ECO:0000256" key="1">
    <source>
        <dbReference type="SAM" id="SignalP"/>
    </source>
</evidence>
<evidence type="ECO:0000313" key="2">
    <source>
        <dbReference type="EMBL" id="ORY18971.1"/>
    </source>
</evidence>
<name>A0A1Y2A8Z2_9PLEO</name>
<keyword evidence="1" id="KW-0732">Signal</keyword>
<evidence type="ECO:0000313" key="3">
    <source>
        <dbReference type="Proteomes" id="UP000193144"/>
    </source>
</evidence>
<reference evidence="2 3" key="1">
    <citation type="submission" date="2016-07" db="EMBL/GenBank/DDBJ databases">
        <title>Pervasive Adenine N6-methylation of Active Genes in Fungi.</title>
        <authorList>
            <consortium name="DOE Joint Genome Institute"/>
            <person name="Mondo S.J."/>
            <person name="Dannebaum R.O."/>
            <person name="Kuo R.C."/>
            <person name="Labutti K."/>
            <person name="Haridas S."/>
            <person name="Kuo A."/>
            <person name="Salamov A."/>
            <person name="Ahrendt S.R."/>
            <person name="Lipzen A."/>
            <person name="Sullivan W."/>
            <person name="Andreopoulos W.B."/>
            <person name="Clum A."/>
            <person name="Lindquist E."/>
            <person name="Daum C."/>
            <person name="Ramamoorthy G.K."/>
            <person name="Gryganskyi A."/>
            <person name="Culley D."/>
            <person name="Magnuson J.K."/>
            <person name="James T.Y."/>
            <person name="O'Malley M.A."/>
            <person name="Stajich J.E."/>
            <person name="Spatafora J.W."/>
            <person name="Visel A."/>
            <person name="Grigoriev I.V."/>
        </authorList>
    </citation>
    <scope>NUCLEOTIDE SEQUENCE [LARGE SCALE GENOMIC DNA]</scope>
    <source>
        <strain evidence="2 3">CBS 115471</strain>
    </source>
</reference>
<proteinExistence type="predicted"/>
<dbReference type="AlphaFoldDB" id="A0A1Y2A8Z2"/>
<sequence length="178" mass="19269">MVSTKILIYILLGAVTTLCSPADFSGTGNIFVVNGSNPITGNPNSTVGCLTSSGRFILNIDRSKCGTFMRDNPQCSLASSFGCCGFLDPSAEMGRPMAPQFYAFKCGKSAANVNSGFYSLDLSPNSPYTWIYTGNLDVLYEAKKIPAVGEDASVFMSDQWRFPSPDRVELLLLWNKLS</sequence>
<protein>
    <submittedName>
        <fullName evidence="2">Uncharacterized protein</fullName>
    </submittedName>
</protein>
<keyword evidence="3" id="KW-1185">Reference proteome</keyword>
<dbReference type="OrthoDB" id="3775566at2759"/>
<accession>A0A1Y2A8Z2</accession>
<feature type="signal peptide" evidence="1">
    <location>
        <begin position="1"/>
        <end position="21"/>
    </location>
</feature>
<comment type="caution">
    <text evidence="2">The sequence shown here is derived from an EMBL/GenBank/DDBJ whole genome shotgun (WGS) entry which is preliminary data.</text>
</comment>